<gene>
    <name evidence="1" type="ORF">RF55_17413</name>
</gene>
<dbReference type="CDD" id="cd09272">
    <property type="entry name" value="RNase_HI_RT_Ty1"/>
    <property type="match status" value="1"/>
</dbReference>
<organism evidence="1 2">
    <name type="scientific">Lasius niger</name>
    <name type="common">Black garden ant</name>
    <dbReference type="NCBI Taxonomy" id="67767"/>
    <lineage>
        <taxon>Eukaryota</taxon>
        <taxon>Metazoa</taxon>
        <taxon>Ecdysozoa</taxon>
        <taxon>Arthropoda</taxon>
        <taxon>Hexapoda</taxon>
        <taxon>Insecta</taxon>
        <taxon>Pterygota</taxon>
        <taxon>Neoptera</taxon>
        <taxon>Endopterygota</taxon>
        <taxon>Hymenoptera</taxon>
        <taxon>Apocrita</taxon>
        <taxon>Aculeata</taxon>
        <taxon>Formicoidea</taxon>
        <taxon>Formicidae</taxon>
        <taxon>Formicinae</taxon>
        <taxon>Lasius</taxon>
        <taxon>Lasius</taxon>
    </lineage>
</organism>
<dbReference type="PANTHER" id="PTHR11439">
    <property type="entry name" value="GAG-POL-RELATED RETROTRANSPOSON"/>
    <property type="match status" value="1"/>
</dbReference>
<name>A0A0J7K2V9_LASNI</name>
<comment type="caution">
    <text evidence="1">The sequence shown here is derived from an EMBL/GenBank/DDBJ whole genome shotgun (WGS) entry which is preliminary data.</text>
</comment>
<evidence type="ECO:0000313" key="2">
    <source>
        <dbReference type="Proteomes" id="UP000036403"/>
    </source>
</evidence>
<dbReference type="PANTHER" id="PTHR11439:SF483">
    <property type="entry name" value="PEPTIDE SYNTHASE GLIP-LIKE, PUTATIVE (AFU_ORTHOLOGUE AFUA_3G12920)-RELATED"/>
    <property type="match status" value="1"/>
</dbReference>
<reference evidence="1 2" key="1">
    <citation type="submission" date="2015-04" db="EMBL/GenBank/DDBJ databases">
        <title>Lasius niger genome sequencing.</title>
        <authorList>
            <person name="Konorov E.A."/>
            <person name="Nikitin M.A."/>
            <person name="Kirill M.V."/>
            <person name="Chang P."/>
        </authorList>
    </citation>
    <scope>NUCLEOTIDE SEQUENCE [LARGE SCALE GENOMIC DNA]</scope>
    <source>
        <tissue evidence="1">Whole</tissue>
    </source>
</reference>
<dbReference type="OrthoDB" id="7696475at2759"/>
<keyword evidence="2" id="KW-1185">Reference proteome</keyword>
<evidence type="ECO:0000313" key="1">
    <source>
        <dbReference type="EMBL" id="KMQ84639.1"/>
    </source>
</evidence>
<protein>
    <submittedName>
        <fullName evidence="1">Retrovirus-related pol polyprotein from transposon tnt 1-94</fullName>
    </submittedName>
</protein>
<dbReference type="Proteomes" id="UP000036403">
    <property type="component" value="Unassembled WGS sequence"/>
</dbReference>
<sequence length="118" mass="13198">MTGYSDADWGKCTIDRKSYTGYSFILSGAAVSWKAQKQRTVALSSTEAEYMALAETAKEAAYLRTLLRELGDSGFSEITVFCDNRGAQILTENPAFHVRTKHIDIRHHYVRQAVKTAC</sequence>
<dbReference type="EMBL" id="LBMM01015854">
    <property type="protein sequence ID" value="KMQ84639.1"/>
    <property type="molecule type" value="Genomic_DNA"/>
</dbReference>
<dbReference type="STRING" id="67767.A0A0J7K2V9"/>
<accession>A0A0J7K2V9</accession>
<dbReference type="PaxDb" id="67767-A0A0J7K2V9"/>
<proteinExistence type="predicted"/>
<dbReference type="AlphaFoldDB" id="A0A0J7K2V9"/>